<protein>
    <recommendedName>
        <fullName evidence="5">N-acetyl-gamma-glutamyl-phosphate reductase</fullName>
        <shortName evidence="5">AGPR</shortName>
        <ecNumber evidence="5">1.2.1.38</ecNumber>
    </recommendedName>
    <alternativeName>
        <fullName evidence="5">N-acetyl-glutamate semialdehyde dehydrogenase</fullName>
        <shortName evidence="5">NAGSA dehydrogenase</shortName>
    </alternativeName>
</protein>
<comment type="caution">
    <text evidence="8">The sequence shown here is derived from an EMBL/GenBank/DDBJ whole genome shotgun (WGS) entry which is preliminary data.</text>
</comment>
<dbReference type="InterPro" id="IPR036291">
    <property type="entry name" value="NAD(P)-bd_dom_sf"/>
</dbReference>
<feature type="active site" evidence="5 6">
    <location>
        <position position="153"/>
    </location>
</feature>
<dbReference type="Pfam" id="PF22698">
    <property type="entry name" value="Semialdhyde_dhC_1"/>
    <property type="match status" value="1"/>
</dbReference>
<dbReference type="EC" id="1.2.1.38" evidence="5"/>
<dbReference type="EMBL" id="JBHUCX010000092">
    <property type="protein sequence ID" value="MFD1677397.1"/>
    <property type="molecule type" value="Genomic_DNA"/>
</dbReference>
<comment type="subcellular location">
    <subcellularLocation>
        <location evidence="5">Cytoplasm</location>
    </subcellularLocation>
</comment>
<dbReference type="GO" id="GO:0003942">
    <property type="term" value="F:N-acetyl-gamma-glutamyl-phosphate reductase activity"/>
    <property type="evidence" value="ECO:0007669"/>
    <property type="project" value="UniProtKB-EC"/>
</dbReference>
<evidence type="ECO:0000313" key="9">
    <source>
        <dbReference type="Proteomes" id="UP001597079"/>
    </source>
</evidence>
<dbReference type="NCBIfam" id="TIGR01850">
    <property type="entry name" value="argC"/>
    <property type="match status" value="1"/>
</dbReference>
<dbReference type="Gene3D" id="3.40.50.720">
    <property type="entry name" value="NAD(P)-binding Rossmann-like Domain"/>
    <property type="match status" value="1"/>
</dbReference>
<dbReference type="InterPro" id="IPR023013">
    <property type="entry name" value="AGPR_AS"/>
</dbReference>
<evidence type="ECO:0000259" key="7">
    <source>
        <dbReference type="SMART" id="SM00859"/>
    </source>
</evidence>
<sequence>MGESKPRVGVIGATGYSGMELIRLLLLHPNVQLTYLAGSRARSESFGAMFLHLAHLEGVSVEAFDVEACKQACDLAFVALPSGESGRVAAALWSAGLRVIDLSGDLRLPADVYQAWYGHTPVETSAQAAAVYGLTEFARDEIASAQLVANPGCYATAAVLALKPLQDHPILQAGIPVIVDAKSGVTGAGRSAKTHLQFAELTDDFYPYKVGKHQHVPEIEQALGAEVPIVLTTQLLPVSRGIFASVYITLTTEVDREAIYQRYLETYANEPFVHVLPYGEVPHIKAVQGTNFCHIGLVLDEQKKVLQVFSVIDNLQKGAAGQALQNANLMLRRNETDGLNAAALWM</sequence>
<evidence type="ECO:0000256" key="2">
    <source>
        <dbReference type="ARBA" id="ARBA00022605"/>
    </source>
</evidence>
<dbReference type="InterPro" id="IPR000534">
    <property type="entry name" value="Semialdehyde_DH_NAD-bd"/>
</dbReference>
<dbReference type="SUPFAM" id="SSF51735">
    <property type="entry name" value="NAD(P)-binding Rossmann-fold domains"/>
    <property type="match status" value="1"/>
</dbReference>
<keyword evidence="5" id="KW-0963">Cytoplasm</keyword>
<dbReference type="Proteomes" id="UP001597079">
    <property type="component" value="Unassembled WGS sequence"/>
</dbReference>
<comment type="similarity">
    <text evidence="5">Belongs to the NAGSA dehydrogenase family. Type 1 subfamily.</text>
</comment>
<proteinExistence type="inferred from homology"/>
<evidence type="ECO:0000256" key="4">
    <source>
        <dbReference type="ARBA" id="ARBA00023002"/>
    </source>
</evidence>
<comment type="pathway">
    <text evidence="5">Amino-acid biosynthesis; L-arginine biosynthesis; N(2)-acetyl-L-ornithine from L-glutamate: step 3/4.</text>
</comment>
<dbReference type="PROSITE" id="PS01224">
    <property type="entry name" value="ARGC"/>
    <property type="match status" value="1"/>
</dbReference>
<dbReference type="SUPFAM" id="SSF55347">
    <property type="entry name" value="Glyceraldehyde-3-phosphate dehydrogenase-like, C-terminal domain"/>
    <property type="match status" value="1"/>
</dbReference>
<reference evidence="9" key="1">
    <citation type="journal article" date="2019" name="Int. J. Syst. Evol. Microbiol.">
        <title>The Global Catalogue of Microorganisms (GCM) 10K type strain sequencing project: providing services to taxonomists for standard genome sequencing and annotation.</title>
        <authorList>
            <consortium name="The Broad Institute Genomics Platform"/>
            <consortium name="The Broad Institute Genome Sequencing Center for Infectious Disease"/>
            <person name="Wu L."/>
            <person name="Ma J."/>
        </authorList>
    </citation>
    <scope>NUCLEOTIDE SEQUENCE [LARGE SCALE GENOMIC DNA]</scope>
    <source>
        <strain evidence="9">CGMCC 1.12286</strain>
    </source>
</reference>
<dbReference type="PANTHER" id="PTHR32338">
    <property type="entry name" value="N-ACETYL-GAMMA-GLUTAMYL-PHOSPHATE REDUCTASE, CHLOROPLASTIC-RELATED-RELATED"/>
    <property type="match status" value="1"/>
</dbReference>
<keyword evidence="2 5" id="KW-0028">Amino-acid biosynthesis</keyword>
<accession>A0ABW4JMI6</accession>
<comment type="function">
    <text evidence="5">Catalyzes the NADPH-dependent reduction of N-acetyl-5-glutamyl phosphate to yield N-acetyl-L-glutamate 5-semialdehyde.</text>
</comment>
<organism evidence="8 9">
    <name type="scientific">Alicyclobacillus fodiniaquatilis</name>
    <dbReference type="NCBI Taxonomy" id="1661150"/>
    <lineage>
        <taxon>Bacteria</taxon>
        <taxon>Bacillati</taxon>
        <taxon>Bacillota</taxon>
        <taxon>Bacilli</taxon>
        <taxon>Bacillales</taxon>
        <taxon>Alicyclobacillaceae</taxon>
        <taxon>Alicyclobacillus</taxon>
    </lineage>
</organism>
<dbReference type="Gene3D" id="3.30.360.10">
    <property type="entry name" value="Dihydrodipicolinate Reductase, domain 2"/>
    <property type="match status" value="1"/>
</dbReference>
<name>A0ABW4JMI6_9BACL</name>
<keyword evidence="3 5" id="KW-0521">NADP</keyword>
<evidence type="ECO:0000256" key="3">
    <source>
        <dbReference type="ARBA" id="ARBA00022857"/>
    </source>
</evidence>
<keyword evidence="9" id="KW-1185">Reference proteome</keyword>
<dbReference type="InterPro" id="IPR000706">
    <property type="entry name" value="AGPR_type-1"/>
</dbReference>
<dbReference type="InterPro" id="IPR058924">
    <property type="entry name" value="AGPR_dimerisation_dom"/>
</dbReference>
<evidence type="ECO:0000313" key="8">
    <source>
        <dbReference type="EMBL" id="MFD1677397.1"/>
    </source>
</evidence>
<evidence type="ECO:0000256" key="1">
    <source>
        <dbReference type="ARBA" id="ARBA00022571"/>
    </source>
</evidence>
<dbReference type="HAMAP" id="MF_00150">
    <property type="entry name" value="ArgC_type1"/>
    <property type="match status" value="1"/>
</dbReference>
<gene>
    <name evidence="5 8" type="primary">argC</name>
    <name evidence="8" type="ORF">ACFSB2_22245</name>
</gene>
<keyword evidence="4 5" id="KW-0560">Oxidoreductase</keyword>
<dbReference type="PANTHER" id="PTHR32338:SF10">
    <property type="entry name" value="N-ACETYL-GAMMA-GLUTAMYL-PHOSPHATE REDUCTASE, CHLOROPLASTIC-RELATED"/>
    <property type="match status" value="1"/>
</dbReference>
<evidence type="ECO:0000256" key="5">
    <source>
        <dbReference type="HAMAP-Rule" id="MF_00150"/>
    </source>
</evidence>
<keyword evidence="1 5" id="KW-0055">Arginine biosynthesis</keyword>
<dbReference type="InterPro" id="IPR050085">
    <property type="entry name" value="AGPR"/>
</dbReference>
<dbReference type="CDD" id="cd23934">
    <property type="entry name" value="AGPR_1_C"/>
    <property type="match status" value="1"/>
</dbReference>
<feature type="domain" description="Semialdehyde dehydrogenase NAD-binding" evidence="7">
    <location>
        <begin position="7"/>
        <end position="145"/>
    </location>
</feature>
<comment type="catalytic activity">
    <reaction evidence="5">
        <text>N-acetyl-L-glutamate 5-semialdehyde + phosphate + NADP(+) = N-acetyl-L-glutamyl 5-phosphate + NADPH + H(+)</text>
        <dbReference type="Rhea" id="RHEA:21588"/>
        <dbReference type="ChEBI" id="CHEBI:15378"/>
        <dbReference type="ChEBI" id="CHEBI:29123"/>
        <dbReference type="ChEBI" id="CHEBI:43474"/>
        <dbReference type="ChEBI" id="CHEBI:57783"/>
        <dbReference type="ChEBI" id="CHEBI:57936"/>
        <dbReference type="ChEBI" id="CHEBI:58349"/>
        <dbReference type="EC" id="1.2.1.38"/>
    </reaction>
</comment>
<dbReference type="SMART" id="SM00859">
    <property type="entry name" value="Semialdhyde_dh"/>
    <property type="match status" value="1"/>
</dbReference>
<evidence type="ECO:0000256" key="6">
    <source>
        <dbReference type="PROSITE-ProRule" id="PRU10010"/>
    </source>
</evidence>
<dbReference type="Pfam" id="PF01118">
    <property type="entry name" value="Semialdhyde_dh"/>
    <property type="match status" value="1"/>
</dbReference>
<dbReference type="CDD" id="cd17895">
    <property type="entry name" value="AGPR_1_N"/>
    <property type="match status" value="1"/>
</dbReference>
<dbReference type="RefSeq" id="WP_377945294.1">
    <property type="nucleotide sequence ID" value="NZ_JBHUCX010000092.1"/>
</dbReference>